<evidence type="ECO:0000313" key="2">
    <source>
        <dbReference type="Proteomes" id="UP001595892"/>
    </source>
</evidence>
<dbReference type="EMBL" id="JBHSGG010000040">
    <property type="protein sequence ID" value="MFC4729256.1"/>
    <property type="molecule type" value="Genomic_DNA"/>
</dbReference>
<gene>
    <name evidence="1" type="ORF">ACFO3Q_13880</name>
</gene>
<dbReference type="RefSeq" id="WP_377005331.1">
    <property type="nucleotide sequence ID" value="NZ_JBHSGG010000040.1"/>
</dbReference>
<evidence type="ECO:0000313" key="1">
    <source>
        <dbReference type="EMBL" id="MFC4729256.1"/>
    </source>
</evidence>
<accession>A0ABV9NLT0</accession>
<dbReference type="InterPro" id="IPR021096">
    <property type="entry name" value="Vibrio_phage_VSK_Orf152"/>
</dbReference>
<protein>
    <submittedName>
        <fullName evidence="1">DUF3693 domain-containing protein</fullName>
    </submittedName>
</protein>
<name>A0ABV9NLT0_9GAMM</name>
<dbReference type="Gene3D" id="1.10.260.40">
    <property type="entry name" value="lambda repressor-like DNA-binding domains"/>
    <property type="match status" value="1"/>
</dbReference>
<dbReference type="Proteomes" id="UP001595892">
    <property type="component" value="Unassembled WGS sequence"/>
</dbReference>
<dbReference type="Pfam" id="PF12472">
    <property type="entry name" value="DUF3693"/>
    <property type="match status" value="1"/>
</dbReference>
<organism evidence="1 2">
    <name type="scientific">Coralloluteibacterium thermophilum</name>
    <dbReference type="NCBI Taxonomy" id="2707049"/>
    <lineage>
        <taxon>Bacteria</taxon>
        <taxon>Pseudomonadati</taxon>
        <taxon>Pseudomonadota</taxon>
        <taxon>Gammaproteobacteria</taxon>
        <taxon>Lysobacterales</taxon>
        <taxon>Lysobacteraceae</taxon>
        <taxon>Coralloluteibacterium</taxon>
    </lineage>
</organism>
<keyword evidence="2" id="KW-1185">Reference proteome</keyword>
<sequence length="271" mass="28834">MTAQRELLDKVKKARSFNNDADIARLLKVKPSLISGWKSGTVPMPDERIAQLCDASGEDGPTWMLRIHVEKATDKTERKLWAAALERLSPVAAAVGLAFVLGGYAPPGRAEGLDKPTLTCSSNIYYAKYRFVGCARDAKHGRRLRACPRSDGPARLMKDCTGDESLRPLLHPHAHPDVLAAGRAPAAGPFEGAGAGFGFAVVEGPAAVVAHPDLPHAAAGYPAHFERGDRARRCAGSGPVLSLFIHEASPSASAPWRGPMRSYRAAAVGTE</sequence>
<proteinExistence type="predicted"/>
<reference evidence="2" key="1">
    <citation type="journal article" date="2019" name="Int. J. Syst. Evol. Microbiol.">
        <title>The Global Catalogue of Microorganisms (GCM) 10K type strain sequencing project: providing services to taxonomists for standard genome sequencing and annotation.</title>
        <authorList>
            <consortium name="The Broad Institute Genomics Platform"/>
            <consortium name="The Broad Institute Genome Sequencing Center for Infectious Disease"/>
            <person name="Wu L."/>
            <person name="Ma J."/>
        </authorList>
    </citation>
    <scope>NUCLEOTIDE SEQUENCE [LARGE SCALE GENOMIC DNA]</scope>
    <source>
        <strain evidence="2">CGMCC 1.13574</strain>
    </source>
</reference>
<dbReference type="InterPro" id="IPR010982">
    <property type="entry name" value="Lambda_DNA-bd_dom_sf"/>
</dbReference>
<comment type="caution">
    <text evidence="1">The sequence shown here is derived from an EMBL/GenBank/DDBJ whole genome shotgun (WGS) entry which is preliminary data.</text>
</comment>